<sequence length="116" mass="12132">MKIAIATGDGVSVREHFGTAARFQIWELGSGAPQLVEERHNAPACGAGWEPGAADPMQRSVDLVADCGAVVVARIGECAVTRLDELGILAFETDDPVEVVLRDLGAHPALLAKTQG</sequence>
<keyword evidence="1" id="KW-0535">Nitrogen fixation</keyword>
<evidence type="ECO:0000313" key="4">
    <source>
        <dbReference type="Proteomes" id="UP000325255"/>
    </source>
</evidence>
<dbReference type="InterPro" id="IPR003731">
    <property type="entry name" value="Di-Nase_FeMo-co_biosynth"/>
</dbReference>
<dbReference type="PANTHER" id="PTHR33937">
    <property type="entry name" value="IRON-MOLYBDENUM PROTEIN-RELATED-RELATED"/>
    <property type="match status" value="1"/>
</dbReference>
<name>A0A5M6IKY2_9PROT</name>
<proteinExistence type="predicted"/>
<dbReference type="InterPro" id="IPR036105">
    <property type="entry name" value="DiNase_FeMo-co_biosyn_sf"/>
</dbReference>
<reference evidence="3 4" key="1">
    <citation type="submission" date="2019-09" db="EMBL/GenBank/DDBJ databases">
        <title>Genome sequence of Rhodovastum atsumiense, a diverse member of the Acetobacteraceae family of non-sulfur purple photosynthetic bacteria.</title>
        <authorList>
            <person name="Meyer T."/>
            <person name="Kyndt J."/>
        </authorList>
    </citation>
    <scope>NUCLEOTIDE SEQUENCE [LARGE SCALE GENOMIC DNA]</scope>
    <source>
        <strain evidence="3 4">DSM 21279</strain>
    </source>
</reference>
<dbReference type="PANTHER" id="PTHR33937:SF1">
    <property type="entry name" value="IRON-MOLIBDENUM COFACTOR PROCESSING PROTEIN"/>
    <property type="match status" value="1"/>
</dbReference>
<dbReference type="RefSeq" id="WP_150045267.1">
    <property type="nucleotide sequence ID" value="NZ_OW485601.1"/>
</dbReference>
<dbReference type="AlphaFoldDB" id="A0A5M6IKY2"/>
<dbReference type="Proteomes" id="UP000325255">
    <property type="component" value="Unassembled WGS sequence"/>
</dbReference>
<gene>
    <name evidence="3" type="ORF">F1189_28505</name>
</gene>
<dbReference type="OrthoDB" id="280278at2"/>
<protein>
    <submittedName>
        <fullName evidence="3">Dinitrogenase iron-molybdenum cofactor biosynthesis protein</fullName>
    </submittedName>
</protein>
<keyword evidence="4" id="KW-1185">Reference proteome</keyword>
<dbReference type="EMBL" id="VWPK01000077">
    <property type="protein sequence ID" value="KAA5608577.1"/>
    <property type="molecule type" value="Genomic_DNA"/>
</dbReference>
<comment type="caution">
    <text evidence="3">The sequence shown here is derived from an EMBL/GenBank/DDBJ whole genome shotgun (WGS) entry which is preliminary data.</text>
</comment>
<evidence type="ECO:0000313" key="3">
    <source>
        <dbReference type="EMBL" id="KAA5608577.1"/>
    </source>
</evidence>
<dbReference type="Pfam" id="PF02579">
    <property type="entry name" value="Nitro_FeMo-Co"/>
    <property type="match status" value="1"/>
</dbReference>
<organism evidence="3 4">
    <name type="scientific">Rhodovastum atsumiense</name>
    <dbReference type="NCBI Taxonomy" id="504468"/>
    <lineage>
        <taxon>Bacteria</taxon>
        <taxon>Pseudomonadati</taxon>
        <taxon>Pseudomonadota</taxon>
        <taxon>Alphaproteobacteria</taxon>
        <taxon>Acetobacterales</taxon>
        <taxon>Acetobacteraceae</taxon>
        <taxon>Rhodovastum</taxon>
    </lineage>
</organism>
<dbReference type="InterPro" id="IPR051840">
    <property type="entry name" value="NifX/NifY_domain"/>
</dbReference>
<evidence type="ECO:0000256" key="1">
    <source>
        <dbReference type="ARBA" id="ARBA00023231"/>
    </source>
</evidence>
<evidence type="ECO:0000259" key="2">
    <source>
        <dbReference type="Pfam" id="PF02579"/>
    </source>
</evidence>
<dbReference type="Gene3D" id="3.30.420.130">
    <property type="entry name" value="Dinitrogenase iron-molybdenum cofactor biosynthesis domain"/>
    <property type="match status" value="1"/>
</dbReference>
<dbReference type="SUPFAM" id="SSF53146">
    <property type="entry name" value="Nitrogenase accessory factor-like"/>
    <property type="match status" value="1"/>
</dbReference>
<feature type="domain" description="Dinitrogenase iron-molybdenum cofactor biosynthesis" evidence="2">
    <location>
        <begin position="10"/>
        <end position="104"/>
    </location>
</feature>
<accession>A0A5M6IKY2</accession>